<proteinExistence type="predicted"/>
<comment type="caution">
    <text evidence="2">The sequence shown here is derived from an EMBL/GenBank/DDBJ whole genome shotgun (WGS) entry which is preliminary data.</text>
</comment>
<dbReference type="Proteomes" id="UP000321026">
    <property type="component" value="Unassembled WGS sequence"/>
</dbReference>
<evidence type="ECO:0000313" key="3">
    <source>
        <dbReference type="Proteomes" id="UP000321026"/>
    </source>
</evidence>
<evidence type="ECO:0000313" key="2">
    <source>
        <dbReference type="EMBL" id="TXG78967.1"/>
    </source>
</evidence>
<dbReference type="Gene3D" id="3.40.50.2000">
    <property type="entry name" value="Glycogen Phosphorylase B"/>
    <property type="match status" value="1"/>
</dbReference>
<keyword evidence="2" id="KW-0808">Transferase</keyword>
<organism evidence="2 3">
    <name type="scientific">Candidatus Dojkabacteria bacterium</name>
    <dbReference type="NCBI Taxonomy" id="2099670"/>
    <lineage>
        <taxon>Bacteria</taxon>
        <taxon>Candidatus Dojkabacteria</taxon>
    </lineage>
</organism>
<reference evidence="2 3" key="1">
    <citation type="submission" date="2018-09" db="EMBL/GenBank/DDBJ databases">
        <title>Metagenome Assembled Genomes from an Advanced Water Purification Facility.</title>
        <authorList>
            <person name="Stamps B.W."/>
            <person name="Spear J.R."/>
        </authorList>
    </citation>
    <scope>NUCLEOTIDE SEQUENCE [LARGE SCALE GENOMIC DNA]</scope>
    <source>
        <strain evidence="2">Bin_63_2</strain>
    </source>
</reference>
<accession>A0A5C7JBV6</accession>
<gene>
    <name evidence="2" type="ORF">E6Q11_00050</name>
</gene>
<dbReference type="AlphaFoldDB" id="A0A5C7JBV6"/>
<dbReference type="InterPro" id="IPR001296">
    <property type="entry name" value="Glyco_trans_1"/>
</dbReference>
<evidence type="ECO:0000259" key="1">
    <source>
        <dbReference type="Pfam" id="PF00534"/>
    </source>
</evidence>
<dbReference type="GO" id="GO:0016757">
    <property type="term" value="F:glycosyltransferase activity"/>
    <property type="evidence" value="ECO:0007669"/>
    <property type="project" value="InterPro"/>
</dbReference>
<protein>
    <submittedName>
        <fullName evidence="2">Glycosyltransferase family 1 protein</fullName>
    </submittedName>
</protein>
<dbReference type="Pfam" id="PF00534">
    <property type="entry name" value="Glycos_transf_1"/>
    <property type="match status" value="1"/>
</dbReference>
<dbReference type="SUPFAM" id="SSF53756">
    <property type="entry name" value="UDP-Glycosyltransferase/glycogen phosphorylase"/>
    <property type="match status" value="1"/>
</dbReference>
<name>A0A5C7JBV6_9BACT</name>
<sequence length="125" mass="13767">MDVQPYDVESTLRDIATSGMSSLAIYASTIDAFGMAPLEAQSTGISTLILDRGGARETLVSDVSGECVGRLVDSEEELYSTVSYFITHKKFPKNMSIVNFCHTIDYFTPQRLSSDLLSVINKTRE</sequence>
<feature type="domain" description="Glycosyl transferase family 1" evidence="1">
    <location>
        <begin position="20"/>
        <end position="95"/>
    </location>
</feature>
<dbReference type="EMBL" id="SSDS01000001">
    <property type="protein sequence ID" value="TXG78967.1"/>
    <property type="molecule type" value="Genomic_DNA"/>
</dbReference>